<dbReference type="InterPro" id="IPR009492">
    <property type="entry name" value="TniQ"/>
</dbReference>
<gene>
    <name evidence="2" type="ORF">GGD53_000167</name>
</gene>
<reference evidence="2 3" key="1">
    <citation type="submission" date="2020-08" db="EMBL/GenBank/DDBJ databases">
        <title>Genomic Encyclopedia of Type Strains, Phase IV (KMG-V): Genome sequencing to study the core and pangenomes of soil and plant-associated prokaryotes.</title>
        <authorList>
            <person name="Whitman W."/>
        </authorList>
    </citation>
    <scope>NUCLEOTIDE SEQUENCE [LARGE SCALE GENOMIC DNA]</scope>
    <source>
        <strain evidence="2 3">SEMIA 4074</strain>
    </source>
</reference>
<keyword evidence="3" id="KW-1185">Reference proteome</keyword>
<evidence type="ECO:0000313" key="3">
    <source>
        <dbReference type="Proteomes" id="UP000524492"/>
    </source>
</evidence>
<dbReference type="Proteomes" id="UP000524492">
    <property type="component" value="Unassembled WGS sequence"/>
</dbReference>
<feature type="domain" description="TniQ" evidence="1">
    <location>
        <begin position="2"/>
        <end position="124"/>
    </location>
</feature>
<evidence type="ECO:0000259" key="1">
    <source>
        <dbReference type="Pfam" id="PF06527"/>
    </source>
</evidence>
<organism evidence="2 3">
    <name type="scientific">Rhizobium aethiopicum</name>
    <dbReference type="NCBI Taxonomy" id="1138170"/>
    <lineage>
        <taxon>Bacteria</taxon>
        <taxon>Pseudomonadati</taxon>
        <taxon>Pseudomonadota</taxon>
        <taxon>Alphaproteobacteria</taxon>
        <taxon>Hyphomicrobiales</taxon>
        <taxon>Rhizobiaceae</taxon>
        <taxon>Rhizobium/Agrobacterium group</taxon>
        <taxon>Rhizobium</taxon>
    </lineage>
</organism>
<dbReference type="AlphaFoldDB" id="A0A7W6ME78"/>
<comment type="caution">
    <text evidence="2">The sequence shown here is derived from an EMBL/GenBank/DDBJ whole genome shotgun (WGS) entry which is preliminary data.</text>
</comment>
<sequence>MLTSYCARLAAANLTTATDLSLDMGVTFQNVIDGAERAIDALAEYSRVPVARLRSAAVVTSGRILNLQGEPLTWQNYSRTRLRFCPGCFRDDDRSKDRMPGTRRYIRRSWALRFLRTCARHQLKMVDLGASPLHPPRNQDFIENLEELYDQVEEAIVSPTARQPSDFEKFLLRRLDGIRCDGELLDELPLELAALVCTLIGVAALHGPKAREEAHDDDQLWEASQTGFEYLAGGVAGMHSFQDLMHRSISAVRCDIGGQKIYGNFYVRLKDRKDPALDRLKCEIHTYAVEVLPLSGDSEVFGRPEVTRYVSEKQLRKEFGHRPGHMRKMAVAMGFLSSSEIDAGAMPRDVAVRISELISDAVLPREAAEMLSVRTVNFNDLRRAGIFSPVLSSGNGVDAHERFSRTAITEFLSGLRSIAVYPSDGLMRPILRACKMTAIRLGDMVALILQGRLSKVGWDADKEGLSAILIDPREASAALAPAGPKKLTITKMKERLKTSNETAYALVRGGYLNSSMERSHAHNHPLRLISQEDADAFEKKYVSFLTAEKDLGISRSTLRKAIKNADLQTAFPLDEVRVSFYVRAELEAAIRVIAGAD</sequence>
<dbReference type="Pfam" id="PF06527">
    <property type="entry name" value="TniQ"/>
    <property type="match status" value="1"/>
</dbReference>
<name>A0A7W6ME78_9HYPH</name>
<protein>
    <recommendedName>
        <fullName evidence="1">TniQ domain-containing protein</fullName>
    </recommendedName>
</protein>
<accession>A0A7W6ME78</accession>
<proteinExistence type="predicted"/>
<evidence type="ECO:0000313" key="2">
    <source>
        <dbReference type="EMBL" id="MBB4190051.1"/>
    </source>
</evidence>
<dbReference type="EMBL" id="JACIFV010000001">
    <property type="protein sequence ID" value="MBB4190051.1"/>
    <property type="molecule type" value="Genomic_DNA"/>
</dbReference>